<protein>
    <submittedName>
        <fullName evidence="2">Uncharacterized protein</fullName>
    </submittedName>
</protein>
<evidence type="ECO:0000313" key="2">
    <source>
        <dbReference type="EMBL" id="GAA3865554.1"/>
    </source>
</evidence>
<dbReference type="EMBL" id="BAABDF010000006">
    <property type="protein sequence ID" value="GAA3865554.1"/>
    <property type="molecule type" value="Genomic_DNA"/>
</dbReference>
<sequence>MIGPLILSMLLAGSSSLLAVTIGGWAWWSAALLYPLVGVLTLLLLVSISIARSEMMRDQNAESDPSIA</sequence>
<name>A0ABP7K6B3_9RHOB</name>
<keyword evidence="3" id="KW-1185">Reference proteome</keyword>
<keyword evidence="1" id="KW-1133">Transmembrane helix</keyword>
<proteinExistence type="predicted"/>
<evidence type="ECO:0000256" key="1">
    <source>
        <dbReference type="SAM" id="Phobius"/>
    </source>
</evidence>
<evidence type="ECO:0000313" key="3">
    <source>
        <dbReference type="Proteomes" id="UP001399917"/>
    </source>
</evidence>
<keyword evidence="1" id="KW-0472">Membrane</keyword>
<feature type="transmembrane region" description="Helical" evidence="1">
    <location>
        <begin position="29"/>
        <end position="51"/>
    </location>
</feature>
<gene>
    <name evidence="2" type="ORF">GCM10022404_14810</name>
</gene>
<accession>A0ABP7K6B3</accession>
<dbReference type="Proteomes" id="UP001399917">
    <property type="component" value="Unassembled WGS sequence"/>
</dbReference>
<dbReference type="RefSeq" id="WP_344845797.1">
    <property type="nucleotide sequence ID" value="NZ_BAABDF010000006.1"/>
</dbReference>
<keyword evidence="1" id="KW-0812">Transmembrane</keyword>
<reference evidence="3" key="1">
    <citation type="journal article" date="2019" name="Int. J. Syst. Evol. Microbiol.">
        <title>The Global Catalogue of Microorganisms (GCM) 10K type strain sequencing project: providing services to taxonomists for standard genome sequencing and annotation.</title>
        <authorList>
            <consortium name="The Broad Institute Genomics Platform"/>
            <consortium name="The Broad Institute Genome Sequencing Center for Infectious Disease"/>
            <person name="Wu L."/>
            <person name="Ma J."/>
        </authorList>
    </citation>
    <scope>NUCLEOTIDE SEQUENCE [LARGE SCALE GENOMIC DNA]</scope>
    <source>
        <strain evidence="3">JCM 17190</strain>
    </source>
</reference>
<comment type="caution">
    <text evidence="2">The sequence shown here is derived from an EMBL/GenBank/DDBJ whole genome shotgun (WGS) entry which is preliminary data.</text>
</comment>
<organism evidence="2 3">
    <name type="scientific">Celeribacter arenosi</name>
    <dbReference type="NCBI Taxonomy" id="792649"/>
    <lineage>
        <taxon>Bacteria</taxon>
        <taxon>Pseudomonadati</taxon>
        <taxon>Pseudomonadota</taxon>
        <taxon>Alphaproteobacteria</taxon>
        <taxon>Rhodobacterales</taxon>
        <taxon>Roseobacteraceae</taxon>
        <taxon>Celeribacter</taxon>
    </lineage>
</organism>